<organism evidence="1">
    <name type="scientific">viral metagenome</name>
    <dbReference type="NCBI Taxonomy" id="1070528"/>
    <lineage>
        <taxon>unclassified sequences</taxon>
        <taxon>metagenomes</taxon>
        <taxon>organismal metagenomes</taxon>
    </lineage>
</organism>
<dbReference type="InterPro" id="IPR036397">
    <property type="entry name" value="RNaseH_sf"/>
</dbReference>
<reference evidence="1" key="1">
    <citation type="journal article" date="2020" name="Nature">
        <title>Giant virus diversity and host interactions through global metagenomics.</title>
        <authorList>
            <person name="Schulz F."/>
            <person name="Roux S."/>
            <person name="Paez-Espino D."/>
            <person name="Jungbluth S."/>
            <person name="Walsh D.A."/>
            <person name="Denef V.J."/>
            <person name="McMahon K.D."/>
            <person name="Konstantinidis K.T."/>
            <person name="Eloe-Fadrosh E.A."/>
            <person name="Kyrpides N.C."/>
            <person name="Woyke T."/>
        </authorList>
    </citation>
    <scope>NUCLEOTIDE SEQUENCE</scope>
    <source>
        <strain evidence="1">GVMAG-M-3300021137-6</strain>
    </source>
</reference>
<evidence type="ECO:0000313" key="1">
    <source>
        <dbReference type="EMBL" id="QHT04019.1"/>
    </source>
</evidence>
<dbReference type="GO" id="GO:0003676">
    <property type="term" value="F:nucleic acid binding"/>
    <property type="evidence" value="ECO:0007669"/>
    <property type="project" value="InterPro"/>
</dbReference>
<protein>
    <recommendedName>
        <fullName evidence="2">Mitochondrial resolvase Ydc2 catalytic domain-containing protein</fullName>
    </recommendedName>
</protein>
<dbReference type="InterPro" id="IPR012337">
    <property type="entry name" value="RNaseH-like_sf"/>
</dbReference>
<dbReference type="EMBL" id="MN739421">
    <property type="protein sequence ID" value="QHT04019.1"/>
    <property type="molecule type" value="Genomic_DNA"/>
</dbReference>
<accession>A0A6C0CK18</accession>
<proteinExistence type="predicted"/>
<name>A0A6C0CK18_9ZZZZ</name>
<dbReference type="Gene3D" id="3.30.420.10">
    <property type="entry name" value="Ribonuclease H-like superfamily/Ribonuclease H"/>
    <property type="match status" value="1"/>
</dbReference>
<sequence length="259" mass="28809">MKIISFDIGLRNLAVCVLEGTSRTDMRITAWDVIDVVAEKNGHTRTACFKCAKPAMWVQAGAGTQACSRHRPKNLTMTKAALTKKTIPELQEMGKTYGFTGKTKKDLVGRLWTEMSKSGWSKFKGNARAPGGGVLDLVNDIIACLDKRADLGWWEGADLAIFENQLDRRMFAVQAMMHMYFACRGFRTKGVSAIHKLDNIATATDATGTYRGRKKTGIVHCEVLCPAANMSFFKSHKKQDDMADSFLQGLYFLEHPPTF</sequence>
<dbReference type="AlphaFoldDB" id="A0A6C0CK18"/>
<evidence type="ECO:0008006" key="2">
    <source>
        <dbReference type="Google" id="ProtNLM"/>
    </source>
</evidence>
<dbReference type="SUPFAM" id="SSF53098">
    <property type="entry name" value="Ribonuclease H-like"/>
    <property type="match status" value="1"/>
</dbReference>